<evidence type="ECO:0000256" key="1">
    <source>
        <dbReference type="ARBA" id="ARBA00022490"/>
    </source>
</evidence>
<keyword evidence="3 10" id="KW-0808">Transferase</keyword>
<feature type="binding site" evidence="10">
    <location>
        <position position="132"/>
    </location>
    <ligand>
        <name>ATP</name>
        <dbReference type="ChEBI" id="CHEBI:30616"/>
    </ligand>
</feature>
<evidence type="ECO:0000256" key="10">
    <source>
        <dbReference type="HAMAP-Rule" id="MF_00144"/>
    </source>
</evidence>
<dbReference type="Pfam" id="PF20258">
    <property type="entry name" value="tRNA_Me_trans_C"/>
    <property type="match status" value="1"/>
</dbReference>
<comment type="function">
    <text evidence="10">Catalyzes the 2-thiolation of uridine at the wobble position (U34) of tRNA, leading to the formation of s(2)U34.</text>
</comment>
<evidence type="ECO:0000256" key="2">
    <source>
        <dbReference type="ARBA" id="ARBA00022555"/>
    </source>
</evidence>
<feature type="binding site" evidence="10">
    <location>
        <begin position="16"/>
        <end position="23"/>
    </location>
    <ligand>
        <name>ATP</name>
        <dbReference type="ChEBI" id="CHEBI:30616"/>
    </ligand>
</feature>
<dbReference type="Gene3D" id="2.40.30.10">
    <property type="entry name" value="Translation factors"/>
    <property type="match status" value="1"/>
</dbReference>
<evidence type="ECO:0000256" key="9">
    <source>
        <dbReference type="ARBA" id="ARBA00051542"/>
    </source>
</evidence>
<dbReference type="Pfam" id="PF20259">
    <property type="entry name" value="tRNA_Me_trans_M"/>
    <property type="match status" value="1"/>
</dbReference>
<feature type="active site" description="Nucleophile" evidence="10">
    <location>
        <position position="108"/>
    </location>
</feature>
<dbReference type="EMBL" id="LN847240">
    <property type="protein sequence ID" value="CRI50471.1"/>
    <property type="molecule type" value="Genomic_DNA"/>
</dbReference>
<dbReference type="EC" id="2.8.1.13" evidence="10"/>
<dbReference type="GO" id="GO:0103016">
    <property type="term" value="F:tRNA-uridine 2-sulfurtransferase activity"/>
    <property type="evidence" value="ECO:0007669"/>
    <property type="project" value="UniProtKB-EC"/>
</dbReference>
<dbReference type="InterPro" id="IPR023382">
    <property type="entry name" value="MnmA-like_central_sf"/>
</dbReference>
<dbReference type="PANTHER" id="PTHR11933:SF5">
    <property type="entry name" value="MITOCHONDRIAL TRNA-SPECIFIC 2-THIOURIDYLASE 1"/>
    <property type="match status" value="1"/>
</dbReference>
<feature type="region of interest" description="Interaction with target base in tRNA" evidence="10">
    <location>
        <begin position="103"/>
        <end position="105"/>
    </location>
</feature>
<keyword evidence="2 10" id="KW-0820">tRNA-binding</keyword>
<dbReference type="FunFam" id="2.40.30.10:FF:000023">
    <property type="entry name" value="tRNA-specific 2-thiouridylase MnmA"/>
    <property type="match status" value="1"/>
</dbReference>
<dbReference type="Gene3D" id="2.30.30.280">
    <property type="entry name" value="Adenine nucleotide alpha hydrolases-like domains"/>
    <property type="match status" value="1"/>
</dbReference>
<dbReference type="EMBL" id="LN847244">
    <property type="protein sequence ID" value="CRI49341.1"/>
    <property type="molecule type" value="Genomic_DNA"/>
</dbReference>
<evidence type="ECO:0000256" key="4">
    <source>
        <dbReference type="ARBA" id="ARBA00022694"/>
    </source>
</evidence>
<dbReference type="FunFam" id="2.30.30.280:FF:000001">
    <property type="entry name" value="tRNA-specific 2-thiouridylase MnmA"/>
    <property type="match status" value="1"/>
</dbReference>
<dbReference type="EMBL" id="LN847254">
    <property type="protein sequence ID" value="CRI52922.1"/>
    <property type="molecule type" value="Genomic_DNA"/>
</dbReference>
<dbReference type="OrthoDB" id="9800696at2"/>
<dbReference type="GO" id="GO:0005737">
    <property type="term" value="C:cytoplasm"/>
    <property type="evidence" value="ECO:0007669"/>
    <property type="project" value="UniProtKB-SubCell"/>
</dbReference>
<reference evidence="14" key="1">
    <citation type="submission" date="2015-05" db="EMBL/GenBank/DDBJ databases">
        <authorList>
            <person name="Rattei Thomas"/>
        </authorList>
    </citation>
    <scope>NUCLEOTIDE SEQUENCE</scope>
    <source>
        <strain evidence="13">CV15</strain>
        <strain evidence="14">CWL029c</strain>
        <strain evidence="15">GiD</strain>
        <strain evidence="16">H12</strain>
        <strain evidence="17">MUL2216</strain>
        <strain evidence="18">Panola</strain>
        <strain evidence="20">PB1</strain>
        <strain evidence="19">U1271</strain>
        <strain evidence="21">UZG1</strain>
        <strain evidence="22">Wien2</strain>
        <strain evidence="23">YK41</strain>
    </source>
</reference>
<keyword evidence="5 10" id="KW-0547">Nucleotide-binding</keyword>
<dbReference type="AlphaFoldDB" id="A0A0F7WPM3"/>
<dbReference type="InterPro" id="IPR004506">
    <property type="entry name" value="MnmA-like"/>
</dbReference>
<dbReference type="Pfam" id="PF03054">
    <property type="entry name" value="tRNA_Me_trans"/>
    <property type="match status" value="1"/>
</dbReference>
<feature type="active site" description="Cysteine persulfide intermediate" evidence="10">
    <location>
        <position position="204"/>
    </location>
</feature>
<dbReference type="InterPro" id="IPR046884">
    <property type="entry name" value="MnmA-like_central"/>
</dbReference>
<dbReference type="EMBL" id="LN847008">
    <property type="protein sequence ID" value="CRI41451.1"/>
    <property type="molecule type" value="Genomic_DNA"/>
</dbReference>
<feature type="region of interest" description="Interaction with tRNA" evidence="10">
    <location>
        <begin position="154"/>
        <end position="156"/>
    </location>
</feature>
<proteinExistence type="inferred from homology"/>
<evidence type="ECO:0000313" key="14">
    <source>
        <dbReference type="EMBL" id="CRI40320.1"/>
    </source>
</evidence>
<feature type="site" description="Interaction with tRNA" evidence="10">
    <location>
        <position position="133"/>
    </location>
</feature>
<evidence type="ECO:0000256" key="3">
    <source>
        <dbReference type="ARBA" id="ARBA00022679"/>
    </source>
</evidence>
<sequence length="369" mass="41725">MRRQVREIMQQTVIVAMSGGVDSSVVAYLFKKFTNYKVIGLFMKNWEEDSEGGLCSSTKDYEDVERVCLQLDIPYYTVSFAKEYRERVFARFLKEYSLGYTPNPDILCNREIKFDLLQKKVQELGGDYLATGHYCRLNTELQETQLLRGCDPQKDQSYFLSGTPKSALHNVLFPLGEMNKTEVRAIAAQAALPTAEKKDSTGICFIGKRPFKEFLEKFLPNKTGNVIDWDTKEIVGQHQGAHYYTIGQRRGLDLGGSEKPCYVVGKNIEENSIYIVRGEDHPQLYLRELTARELNWFTPPKSGCHCSAKVRYRSPDEACTIDYSSGDEVKVRFSQPVKAVTPGQTIAFYQGDTCLGSGVIDVPMIPSEG</sequence>
<dbReference type="EMBL" id="LN847003">
    <property type="protein sequence ID" value="CRI40320.1"/>
    <property type="molecule type" value="Genomic_DNA"/>
</dbReference>
<keyword evidence="4 10" id="KW-0819">tRNA processing</keyword>
<evidence type="ECO:0000313" key="19">
    <source>
        <dbReference type="EMBL" id="CRI49341.1"/>
    </source>
</evidence>
<dbReference type="GO" id="GO:0002143">
    <property type="term" value="P:tRNA wobble position uridine thiolation"/>
    <property type="evidence" value="ECO:0007669"/>
    <property type="project" value="TreeGrafter"/>
</dbReference>
<dbReference type="GeneID" id="45050485"/>
<dbReference type="EMBL" id="LN847245">
    <property type="protein sequence ID" value="CRI51596.1"/>
    <property type="molecule type" value="Genomic_DNA"/>
</dbReference>
<evidence type="ECO:0000259" key="12">
    <source>
        <dbReference type="Pfam" id="PF20259"/>
    </source>
</evidence>
<protein>
    <recommendedName>
        <fullName evidence="10">tRNA-specific 2-thiouridylase MnmA</fullName>
        <ecNumber evidence="10">2.8.1.13</ecNumber>
    </recommendedName>
</protein>
<feature type="domain" description="tRNA-specific 2-thiouridylase MnmA-like central" evidence="12">
    <location>
        <begin position="212"/>
        <end position="277"/>
    </location>
</feature>
<evidence type="ECO:0000256" key="8">
    <source>
        <dbReference type="ARBA" id="ARBA00023157"/>
    </source>
</evidence>
<organism evidence="14">
    <name type="scientific">Chlamydia pneumoniae</name>
    <name type="common">Chlamydophila pneumoniae</name>
    <dbReference type="NCBI Taxonomy" id="83558"/>
    <lineage>
        <taxon>Bacteria</taxon>
        <taxon>Pseudomonadati</taxon>
        <taxon>Chlamydiota</taxon>
        <taxon>Chlamydiia</taxon>
        <taxon>Chlamydiales</taxon>
        <taxon>Chlamydiaceae</taxon>
        <taxon>Chlamydia/Chlamydophila group</taxon>
        <taxon>Chlamydia</taxon>
    </lineage>
</organism>
<dbReference type="GO" id="GO:0000049">
    <property type="term" value="F:tRNA binding"/>
    <property type="evidence" value="ECO:0007669"/>
    <property type="project" value="UniProtKB-KW"/>
</dbReference>
<dbReference type="Gene3D" id="3.40.50.620">
    <property type="entry name" value="HUPs"/>
    <property type="match status" value="1"/>
</dbReference>
<evidence type="ECO:0000313" key="17">
    <source>
        <dbReference type="EMBL" id="CRI45917.1"/>
    </source>
</evidence>
<dbReference type="EMBL" id="LN847226">
    <property type="protein sequence ID" value="CRI45917.1"/>
    <property type="molecule type" value="Genomic_DNA"/>
</dbReference>
<gene>
    <name evidence="10" type="primary">mnmA</name>
    <name evidence="13" type="ORF">BN1224_CV15_B_03770</name>
    <name evidence="15" type="ORF">BN1224_GiD_A_04520</name>
    <name evidence="16" type="ORF">BN1224_H12_DY_00240</name>
    <name evidence="17" type="ORF">BN1224_MUL2216_E_01780</name>
    <name evidence="18" type="ORF">BN1224_Panola_F_01100</name>
    <name evidence="20" type="ORF">BN1224_PB1_B_04400</name>
    <name evidence="19" type="ORF">BN1224_U1271_C_02810</name>
    <name evidence="21" type="ORF">BN1224_UZG1_A_04510</name>
    <name evidence="22" type="ORF">BN1224_Wien2_G_00750</name>
    <name evidence="23" type="ORF">BN1224_YK41_BO_00030</name>
    <name evidence="14" type="ORF">CWL029c_C_02800</name>
</gene>
<feature type="domain" description="tRNA-specific 2-thiouridylase MnmA-like C-terminal" evidence="11">
    <location>
        <begin position="287"/>
        <end position="360"/>
    </location>
</feature>
<comment type="subcellular location">
    <subcellularLocation>
        <location evidence="10">Cytoplasm</location>
    </subcellularLocation>
</comment>
<comment type="similarity">
    <text evidence="10">Belongs to the MnmA/TRMU family.</text>
</comment>
<feature type="site" description="Interaction with tRNA" evidence="10">
    <location>
        <position position="344"/>
    </location>
</feature>
<accession>A0A0F7WPM3</accession>
<name>A0A0F7WPM3_CHLPN</name>
<evidence type="ECO:0000313" key="13">
    <source>
        <dbReference type="EMBL" id="CRI38054.1"/>
    </source>
</evidence>
<evidence type="ECO:0000313" key="20">
    <source>
        <dbReference type="EMBL" id="CRI50471.1"/>
    </source>
</evidence>
<dbReference type="PATRIC" id="fig|83558.13.peg.466"/>
<dbReference type="EMBL" id="LN846998">
    <property type="protein sequence ID" value="CRI38054.1"/>
    <property type="molecule type" value="Genomic_DNA"/>
</dbReference>
<comment type="caution">
    <text evidence="10">Lacks conserved residue(s) required for the propagation of feature annotation.</text>
</comment>
<keyword evidence="1 10" id="KW-0963">Cytoplasm</keyword>
<dbReference type="RefSeq" id="WP_072054069.1">
    <property type="nucleotide sequence ID" value="NZ_CP160064.1"/>
</dbReference>
<dbReference type="CDD" id="cd01998">
    <property type="entry name" value="MnmA_TRMU-like"/>
    <property type="match status" value="1"/>
</dbReference>
<evidence type="ECO:0000313" key="16">
    <source>
        <dbReference type="EMBL" id="CRI43676.1"/>
    </source>
</evidence>
<feature type="region of interest" description="Interaction with tRNA" evidence="10">
    <location>
        <begin position="311"/>
        <end position="312"/>
    </location>
</feature>
<dbReference type="NCBIfam" id="NF001138">
    <property type="entry name" value="PRK00143.1"/>
    <property type="match status" value="1"/>
</dbReference>
<evidence type="ECO:0000313" key="22">
    <source>
        <dbReference type="EMBL" id="CRI52922.1"/>
    </source>
</evidence>
<dbReference type="EMBL" id="LN847179">
    <property type="protein sequence ID" value="CRI43676.1"/>
    <property type="molecule type" value="Genomic_DNA"/>
</dbReference>
<dbReference type="FunFam" id="3.40.50.620:FF:000115">
    <property type="entry name" value="tRNA-specific 2-thiouridylase MnmA"/>
    <property type="match status" value="1"/>
</dbReference>
<dbReference type="InterPro" id="IPR014729">
    <property type="entry name" value="Rossmann-like_a/b/a_fold"/>
</dbReference>
<evidence type="ECO:0000259" key="11">
    <source>
        <dbReference type="Pfam" id="PF20258"/>
    </source>
</evidence>
<dbReference type="GO" id="GO:0005524">
    <property type="term" value="F:ATP binding"/>
    <property type="evidence" value="ECO:0007669"/>
    <property type="project" value="UniProtKB-KW"/>
</dbReference>
<evidence type="ECO:0000256" key="7">
    <source>
        <dbReference type="ARBA" id="ARBA00022884"/>
    </source>
</evidence>
<evidence type="ECO:0000313" key="15">
    <source>
        <dbReference type="EMBL" id="CRI41451.1"/>
    </source>
</evidence>
<evidence type="ECO:0000256" key="6">
    <source>
        <dbReference type="ARBA" id="ARBA00022840"/>
    </source>
</evidence>
<dbReference type="HAMAP" id="MF_00144">
    <property type="entry name" value="tRNA_thiouridyl_MnmA"/>
    <property type="match status" value="1"/>
</dbReference>
<evidence type="ECO:0000313" key="18">
    <source>
        <dbReference type="EMBL" id="CRI47047.1"/>
    </source>
</evidence>
<keyword evidence="6 10" id="KW-0067">ATP-binding</keyword>
<dbReference type="InterPro" id="IPR046885">
    <property type="entry name" value="MnmA-like_C"/>
</dbReference>
<evidence type="ECO:0000313" key="23">
    <source>
        <dbReference type="EMBL" id="CRI73090.1"/>
    </source>
</evidence>
<dbReference type="NCBIfam" id="TIGR00420">
    <property type="entry name" value="trmU"/>
    <property type="match status" value="1"/>
</dbReference>
<evidence type="ECO:0000256" key="5">
    <source>
        <dbReference type="ARBA" id="ARBA00022741"/>
    </source>
</evidence>
<comment type="catalytic activity">
    <reaction evidence="9 10">
        <text>S-sulfanyl-L-cysteinyl-[protein] + uridine(34) in tRNA + AH2 + ATP = 2-thiouridine(34) in tRNA + L-cysteinyl-[protein] + A + AMP + diphosphate + H(+)</text>
        <dbReference type="Rhea" id="RHEA:47032"/>
        <dbReference type="Rhea" id="RHEA-COMP:10131"/>
        <dbReference type="Rhea" id="RHEA-COMP:11726"/>
        <dbReference type="Rhea" id="RHEA-COMP:11727"/>
        <dbReference type="Rhea" id="RHEA-COMP:11728"/>
        <dbReference type="ChEBI" id="CHEBI:13193"/>
        <dbReference type="ChEBI" id="CHEBI:15378"/>
        <dbReference type="ChEBI" id="CHEBI:17499"/>
        <dbReference type="ChEBI" id="CHEBI:29950"/>
        <dbReference type="ChEBI" id="CHEBI:30616"/>
        <dbReference type="ChEBI" id="CHEBI:33019"/>
        <dbReference type="ChEBI" id="CHEBI:61963"/>
        <dbReference type="ChEBI" id="CHEBI:65315"/>
        <dbReference type="ChEBI" id="CHEBI:87170"/>
        <dbReference type="ChEBI" id="CHEBI:456215"/>
        <dbReference type="EC" id="2.8.1.13"/>
    </reaction>
</comment>
<dbReference type="EMBL" id="LN849040">
    <property type="protein sequence ID" value="CRI73090.1"/>
    <property type="molecule type" value="Genomic_DNA"/>
</dbReference>
<dbReference type="PANTHER" id="PTHR11933">
    <property type="entry name" value="TRNA 5-METHYLAMINOMETHYL-2-THIOURIDYLATE -METHYLTRANSFERASE"/>
    <property type="match status" value="1"/>
</dbReference>
<feature type="binding site" evidence="10">
    <location>
        <position position="43"/>
    </location>
    <ligand>
        <name>ATP</name>
        <dbReference type="ChEBI" id="CHEBI:30616"/>
    </ligand>
</feature>
<evidence type="ECO:0000313" key="21">
    <source>
        <dbReference type="EMBL" id="CRI51596.1"/>
    </source>
</evidence>
<dbReference type="SUPFAM" id="SSF52402">
    <property type="entry name" value="Adenine nucleotide alpha hydrolases-like"/>
    <property type="match status" value="1"/>
</dbReference>
<dbReference type="EMBL" id="LN847232">
    <property type="protein sequence ID" value="CRI47047.1"/>
    <property type="molecule type" value="Genomic_DNA"/>
</dbReference>
<keyword evidence="7 10" id="KW-0694">RNA-binding</keyword>
<keyword evidence="8" id="KW-1015">Disulfide bond</keyword>